<accession>V6JGR6</accession>
<keyword evidence="3" id="KW-1185">Reference proteome</keyword>
<proteinExistence type="predicted"/>
<dbReference type="Proteomes" id="UP000017984">
    <property type="component" value="Chromosome"/>
</dbReference>
<gene>
    <name evidence="2" type="ORF">M878_44105</name>
</gene>
<dbReference type="AlphaFoldDB" id="V6JGR6"/>
<evidence type="ECO:0000313" key="2">
    <source>
        <dbReference type="EMBL" id="EST18903.1"/>
    </source>
</evidence>
<reference evidence="2 3" key="1">
    <citation type="journal article" date="2014" name="Genome Announc.">
        <title>Draft Genome Sequence of Streptomyces roseochromogenes subsp. oscitans DS 12.976, Producer of the Aminocoumarin Antibiotic Clorobiocin.</title>
        <authorList>
            <person name="Ruckert C."/>
            <person name="Kalinowski J."/>
            <person name="Heide L."/>
            <person name="Apel A.K."/>
        </authorList>
    </citation>
    <scope>NUCLEOTIDE SEQUENCE [LARGE SCALE GENOMIC DNA]</scope>
    <source>
        <strain evidence="2 3">DS 12.976</strain>
    </source>
</reference>
<dbReference type="Pfam" id="PF05598">
    <property type="entry name" value="DUF772"/>
    <property type="match status" value="1"/>
</dbReference>
<comment type="caution">
    <text evidence="2">The sequence shown here is derived from an EMBL/GenBank/DDBJ whole genome shotgun (WGS) entry which is preliminary data.</text>
</comment>
<dbReference type="OrthoDB" id="4334464at2"/>
<organism evidence="2 3">
    <name type="scientific">Streptomyces roseochromogenus subsp. oscitans DS 12.976</name>
    <dbReference type="NCBI Taxonomy" id="1352936"/>
    <lineage>
        <taxon>Bacteria</taxon>
        <taxon>Bacillati</taxon>
        <taxon>Actinomycetota</taxon>
        <taxon>Actinomycetes</taxon>
        <taxon>Kitasatosporales</taxon>
        <taxon>Streptomycetaceae</taxon>
        <taxon>Streptomyces</taxon>
    </lineage>
</organism>
<name>V6JGR6_STRRC</name>
<protein>
    <recommendedName>
        <fullName evidence="1">Transposase InsH N-terminal domain-containing protein</fullName>
    </recommendedName>
</protein>
<dbReference type="EMBL" id="AWQX01000386">
    <property type="protein sequence ID" value="EST18903.1"/>
    <property type="molecule type" value="Genomic_DNA"/>
</dbReference>
<dbReference type="InterPro" id="IPR008490">
    <property type="entry name" value="Transposase_InsH_N"/>
</dbReference>
<evidence type="ECO:0000259" key="1">
    <source>
        <dbReference type="Pfam" id="PF05598"/>
    </source>
</evidence>
<sequence length="126" mass="13478">MGQVFDDALFAAAFPADGRPTASPGASAMVSVMQYAERLCDRQAAEAVRARTDRKYLLGLDLDGSGFDHSLLARLRARLVAHGLEECVLETELEATWARGCCAGADASVSTPPGWWPTCACRTGWS</sequence>
<dbReference type="STRING" id="1352936.M878_44105"/>
<feature type="domain" description="Transposase InsH N-terminal" evidence="1">
    <location>
        <begin position="4"/>
        <end position="78"/>
    </location>
</feature>
<evidence type="ECO:0000313" key="3">
    <source>
        <dbReference type="Proteomes" id="UP000017984"/>
    </source>
</evidence>
<dbReference type="HOGENOM" id="CLU_1980396_0_0_11"/>
<dbReference type="RefSeq" id="WP_023553632.1">
    <property type="nucleotide sequence ID" value="NZ_CM002285.1"/>
</dbReference>